<sequence>MTQCLMINLRKERIVVRIMDTATQKDVLDTLRKKLPELKRLYQKANTPIFITGKILKNKEIAEIQNLIKESIDVQIDFDSPKVLGLHGIKRTYHQEIKNSETKFYKGSLRSGQRMEFEGSLVIIGDVNSGAEVIASENVIVVGNLRGVAHAGAKGNKEAIIAAERIDAPQVRISNKVKELEKEDDEYNIAKTYVYIDSEKDEIIVE</sequence>
<dbReference type="PANTHER" id="PTHR34108:SF1">
    <property type="entry name" value="SEPTUM SITE-DETERMINING PROTEIN MINC"/>
    <property type="match status" value="1"/>
</dbReference>
<evidence type="ECO:0000256" key="3">
    <source>
        <dbReference type="ARBA" id="ARBA00023306"/>
    </source>
</evidence>
<dbReference type="HAMAP" id="MF_00267">
    <property type="entry name" value="MinC"/>
    <property type="match status" value="1"/>
</dbReference>
<comment type="function">
    <text evidence="5">Cell division inhibitor that blocks the formation of polar Z ring septums. Rapidly oscillates between the poles of the cell to destabilize FtsZ filaments that have formed before they mature into polar Z rings. Prevents FtsZ polymerization.</text>
</comment>
<dbReference type="SUPFAM" id="SSF63848">
    <property type="entry name" value="Cell-division inhibitor MinC, C-terminal domain"/>
    <property type="match status" value="1"/>
</dbReference>
<proteinExistence type="inferred from homology"/>
<dbReference type="AlphaFoldDB" id="A0A9D1M144"/>
<comment type="subunit">
    <text evidence="4 5">Interacts with MinD and FtsZ.</text>
</comment>
<keyword evidence="1 5" id="KW-0132">Cell division</keyword>
<dbReference type="Proteomes" id="UP000824093">
    <property type="component" value="Unassembled WGS sequence"/>
</dbReference>
<accession>A0A9D1M144</accession>
<organism evidence="7 8">
    <name type="scientific">Candidatus Merdicola faecigallinarum</name>
    <dbReference type="NCBI Taxonomy" id="2840862"/>
    <lineage>
        <taxon>Bacteria</taxon>
        <taxon>Bacillati</taxon>
        <taxon>Bacillota</taxon>
        <taxon>Clostridia</taxon>
        <taxon>Candidatus Merdicola</taxon>
    </lineage>
</organism>
<evidence type="ECO:0000259" key="6">
    <source>
        <dbReference type="Pfam" id="PF03775"/>
    </source>
</evidence>
<reference evidence="7" key="2">
    <citation type="journal article" date="2021" name="PeerJ">
        <title>Extensive microbial diversity within the chicken gut microbiome revealed by metagenomics and culture.</title>
        <authorList>
            <person name="Gilroy R."/>
            <person name="Ravi A."/>
            <person name="Getino M."/>
            <person name="Pursley I."/>
            <person name="Horton D.L."/>
            <person name="Alikhan N.F."/>
            <person name="Baker D."/>
            <person name="Gharbi K."/>
            <person name="Hall N."/>
            <person name="Watson M."/>
            <person name="Adriaenssens E.M."/>
            <person name="Foster-Nyarko E."/>
            <person name="Jarju S."/>
            <person name="Secka A."/>
            <person name="Antonio M."/>
            <person name="Oren A."/>
            <person name="Chaudhuri R.R."/>
            <person name="La Ragione R."/>
            <person name="Hildebrand F."/>
            <person name="Pallen M.J."/>
        </authorList>
    </citation>
    <scope>NUCLEOTIDE SEQUENCE</scope>
    <source>
        <strain evidence="7">CHK195-15760</strain>
    </source>
</reference>
<feature type="domain" description="Septum formation inhibitor MinC C-terminal" evidence="6">
    <location>
        <begin position="105"/>
        <end position="206"/>
    </location>
</feature>
<gene>
    <name evidence="5" type="primary">minC</name>
    <name evidence="7" type="ORF">IAB70_03895</name>
</gene>
<keyword evidence="3 5" id="KW-0131">Cell cycle</keyword>
<evidence type="ECO:0000313" key="8">
    <source>
        <dbReference type="Proteomes" id="UP000824093"/>
    </source>
</evidence>
<dbReference type="Gene3D" id="2.160.20.70">
    <property type="match status" value="1"/>
</dbReference>
<dbReference type="PANTHER" id="PTHR34108">
    <property type="entry name" value="SEPTUM SITE-DETERMINING PROTEIN MINC"/>
    <property type="match status" value="1"/>
</dbReference>
<dbReference type="Pfam" id="PF03775">
    <property type="entry name" value="MinC_C"/>
    <property type="match status" value="1"/>
</dbReference>
<dbReference type="GO" id="GO:1901891">
    <property type="term" value="P:regulation of cell septum assembly"/>
    <property type="evidence" value="ECO:0007669"/>
    <property type="project" value="InterPro"/>
</dbReference>
<reference evidence="7" key="1">
    <citation type="submission" date="2020-10" db="EMBL/GenBank/DDBJ databases">
        <authorList>
            <person name="Gilroy R."/>
        </authorList>
    </citation>
    <scope>NUCLEOTIDE SEQUENCE</scope>
    <source>
        <strain evidence="7">CHK195-15760</strain>
    </source>
</reference>
<evidence type="ECO:0000313" key="7">
    <source>
        <dbReference type="EMBL" id="HIU51749.1"/>
    </source>
</evidence>
<name>A0A9D1M144_9FIRM</name>
<evidence type="ECO:0000256" key="5">
    <source>
        <dbReference type="HAMAP-Rule" id="MF_00267"/>
    </source>
</evidence>
<dbReference type="EMBL" id="DVNH01000026">
    <property type="protein sequence ID" value="HIU51749.1"/>
    <property type="molecule type" value="Genomic_DNA"/>
</dbReference>
<protein>
    <recommendedName>
        <fullName evidence="5">Probable septum site-determining protein MinC</fullName>
    </recommendedName>
</protein>
<evidence type="ECO:0000256" key="1">
    <source>
        <dbReference type="ARBA" id="ARBA00022618"/>
    </source>
</evidence>
<evidence type="ECO:0000256" key="4">
    <source>
        <dbReference type="ARBA" id="ARBA00046874"/>
    </source>
</evidence>
<dbReference type="InterPro" id="IPR013033">
    <property type="entry name" value="MinC"/>
</dbReference>
<evidence type="ECO:0000256" key="2">
    <source>
        <dbReference type="ARBA" id="ARBA00023210"/>
    </source>
</evidence>
<keyword evidence="2 5" id="KW-0717">Septation</keyword>
<comment type="similarity">
    <text evidence="5">Belongs to the MinC family.</text>
</comment>
<dbReference type="InterPro" id="IPR005526">
    <property type="entry name" value="Septum_form_inhib_MinC_C"/>
</dbReference>
<dbReference type="InterPro" id="IPR016098">
    <property type="entry name" value="CAP/MinC_C"/>
</dbReference>
<dbReference type="GO" id="GO:0000917">
    <property type="term" value="P:division septum assembly"/>
    <property type="evidence" value="ECO:0007669"/>
    <property type="project" value="UniProtKB-KW"/>
</dbReference>
<comment type="caution">
    <text evidence="7">The sequence shown here is derived from an EMBL/GenBank/DDBJ whole genome shotgun (WGS) entry which is preliminary data.</text>
</comment>
<dbReference type="InterPro" id="IPR036145">
    <property type="entry name" value="MinC_C_sf"/>
</dbReference>
<dbReference type="GO" id="GO:0000902">
    <property type="term" value="P:cell morphogenesis"/>
    <property type="evidence" value="ECO:0007669"/>
    <property type="project" value="InterPro"/>
</dbReference>